<dbReference type="SMART" id="SM00354">
    <property type="entry name" value="HTH_LACI"/>
    <property type="match status" value="1"/>
</dbReference>
<dbReference type="Proteomes" id="UP000639396">
    <property type="component" value="Unassembled WGS sequence"/>
</dbReference>
<dbReference type="PROSITE" id="PS00356">
    <property type="entry name" value="HTH_LACI_1"/>
    <property type="match status" value="1"/>
</dbReference>
<dbReference type="GO" id="GO:0003700">
    <property type="term" value="F:DNA-binding transcription factor activity"/>
    <property type="evidence" value="ECO:0007669"/>
    <property type="project" value="TreeGrafter"/>
</dbReference>
<proteinExistence type="predicted"/>
<dbReference type="SUPFAM" id="SSF53822">
    <property type="entry name" value="Periplasmic binding protein-like I"/>
    <property type="match status" value="1"/>
</dbReference>
<accession>A0A927CCH3</accession>
<evidence type="ECO:0000313" key="6">
    <source>
        <dbReference type="Proteomes" id="UP000639396"/>
    </source>
</evidence>
<dbReference type="InterPro" id="IPR000843">
    <property type="entry name" value="HTH_LacI"/>
</dbReference>
<dbReference type="Gene3D" id="1.10.260.40">
    <property type="entry name" value="lambda repressor-like DNA-binding domains"/>
    <property type="match status" value="1"/>
</dbReference>
<name>A0A927CCH3_9BACL</name>
<protein>
    <submittedName>
        <fullName evidence="5">LacI family DNA-binding transcriptional regulator</fullName>
    </submittedName>
</protein>
<reference evidence="5" key="1">
    <citation type="submission" date="2020-09" db="EMBL/GenBank/DDBJ databases">
        <title>A novel bacterium of genus Paenibacillus, isolated from South China Sea.</title>
        <authorList>
            <person name="Huang H."/>
            <person name="Mo K."/>
            <person name="Hu Y."/>
        </authorList>
    </citation>
    <scope>NUCLEOTIDE SEQUENCE</scope>
    <source>
        <strain evidence="5">IB182363</strain>
    </source>
</reference>
<evidence type="ECO:0000313" key="5">
    <source>
        <dbReference type="EMBL" id="MBD2864143.1"/>
    </source>
</evidence>
<dbReference type="EMBL" id="JACXJA010000027">
    <property type="protein sequence ID" value="MBD2864143.1"/>
    <property type="molecule type" value="Genomic_DNA"/>
</dbReference>
<dbReference type="RefSeq" id="WP_190929769.1">
    <property type="nucleotide sequence ID" value="NZ_JACXJA010000027.1"/>
</dbReference>
<evidence type="ECO:0000256" key="3">
    <source>
        <dbReference type="ARBA" id="ARBA00023163"/>
    </source>
</evidence>
<evidence type="ECO:0000256" key="2">
    <source>
        <dbReference type="ARBA" id="ARBA00023125"/>
    </source>
</evidence>
<organism evidence="5 6">
    <name type="scientific">Paenibacillus oceani</name>
    <dbReference type="NCBI Taxonomy" id="2772510"/>
    <lineage>
        <taxon>Bacteria</taxon>
        <taxon>Bacillati</taxon>
        <taxon>Bacillota</taxon>
        <taxon>Bacilli</taxon>
        <taxon>Bacillales</taxon>
        <taxon>Paenibacillaceae</taxon>
        <taxon>Paenibacillus</taxon>
    </lineage>
</organism>
<dbReference type="InterPro" id="IPR046335">
    <property type="entry name" value="LacI/GalR-like_sensor"/>
</dbReference>
<dbReference type="Pfam" id="PF13377">
    <property type="entry name" value="Peripla_BP_3"/>
    <property type="match status" value="1"/>
</dbReference>
<keyword evidence="1" id="KW-0805">Transcription regulation</keyword>
<evidence type="ECO:0000256" key="1">
    <source>
        <dbReference type="ARBA" id="ARBA00023015"/>
    </source>
</evidence>
<evidence type="ECO:0000259" key="4">
    <source>
        <dbReference type="PROSITE" id="PS50932"/>
    </source>
</evidence>
<dbReference type="CDD" id="cd06267">
    <property type="entry name" value="PBP1_LacI_sugar_binding-like"/>
    <property type="match status" value="1"/>
</dbReference>
<feature type="domain" description="HTH lacI-type" evidence="4">
    <location>
        <begin position="2"/>
        <end position="56"/>
    </location>
</feature>
<dbReference type="InterPro" id="IPR010982">
    <property type="entry name" value="Lambda_DNA-bd_dom_sf"/>
</dbReference>
<keyword evidence="2 5" id="KW-0238">DNA-binding</keyword>
<keyword evidence="3" id="KW-0804">Transcription</keyword>
<dbReference type="PANTHER" id="PTHR30146:SF109">
    <property type="entry name" value="HTH-TYPE TRANSCRIPTIONAL REGULATOR GALS"/>
    <property type="match status" value="1"/>
</dbReference>
<dbReference type="AlphaFoldDB" id="A0A927CCH3"/>
<dbReference type="InterPro" id="IPR028082">
    <property type="entry name" value="Peripla_BP_I"/>
</dbReference>
<dbReference type="Gene3D" id="3.40.50.2300">
    <property type="match status" value="2"/>
</dbReference>
<dbReference type="GO" id="GO:0000976">
    <property type="term" value="F:transcription cis-regulatory region binding"/>
    <property type="evidence" value="ECO:0007669"/>
    <property type="project" value="TreeGrafter"/>
</dbReference>
<dbReference type="CDD" id="cd01392">
    <property type="entry name" value="HTH_LacI"/>
    <property type="match status" value="1"/>
</dbReference>
<sequence length="329" mass="36105">MTTIRDIAKAANVTISTVSKALNYEAGVSEQTRQKIQAIAEQLNYVKLPSAKRTTDAAPKCIGLIWPQANGVSFPHTVGALEKEAGKLGYSVVVSTATPDKALHHMNRLSIRHVVIWGLHSMLLTPDFLNERELYNGTLLSLGGAPLEQAHSIAIDRQEAIHKAVRYLSELGHRSIVFIGVKNEKLIGYTLGMLDCKLEYRPELIVMASKYKPFPDELLLEALRNTTGSKPTAVIVESHGTLCRFARFAKTYGIRIPDDVSVISYDNIPEMGETLEVPVTTVGPDLESLARTTLEHLLSPKSEKEPSSAVTLEMELVVRDSTVPPAANR</sequence>
<gene>
    <name evidence="5" type="ORF">IDH45_19355</name>
</gene>
<dbReference type="Pfam" id="PF00356">
    <property type="entry name" value="LacI"/>
    <property type="match status" value="1"/>
</dbReference>
<dbReference type="PANTHER" id="PTHR30146">
    <property type="entry name" value="LACI-RELATED TRANSCRIPTIONAL REPRESSOR"/>
    <property type="match status" value="1"/>
</dbReference>
<dbReference type="PROSITE" id="PS50932">
    <property type="entry name" value="HTH_LACI_2"/>
    <property type="match status" value="1"/>
</dbReference>
<keyword evidence="6" id="KW-1185">Reference proteome</keyword>
<dbReference type="SUPFAM" id="SSF47413">
    <property type="entry name" value="lambda repressor-like DNA-binding domains"/>
    <property type="match status" value="1"/>
</dbReference>
<comment type="caution">
    <text evidence="5">The sequence shown here is derived from an EMBL/GenBank/DDBJ whole genome shotgun (WGS) entry which is preliminary data.</text>
</comment>